<proteinExistence type="predicted"/>
<evidence type="ECO:0000313" key="2">
    <source>
        <dbReference type="EMBL" id="CAD5226462.1"/>
    </source>
</evidence>
<keyword evidence="3" id="KW-1185">Reference proteome</keyword>
<protein>
    <recommendedName>
        <fullName evidence="4">Secreted protein</fullName>
    </recommendedName>
</protein>
<dbReference type="AlphaFoldDB" id="A0A811LFZ3"/>
<reference evidence="2" key="1">
    <citation type="submission" date="2020-09" db="EMBL/GenBank/DDBJ databases">
        <authorList>
            <person name="Kikuchi T."/>
        </authorList>
    </citation>
    <scope>NUCLEOTIDE SEQUENCE</scope>
    <source>
        <strain evidence="2">SH1</strain>
    </source>
</reference>
<sequence length="201" mass="22992">MHIIAQILVCLTFLLSCSADLEQAVRVVRFRVDYPNADLSQLNKVNNWNTILRKSVLASLKFVNKHWEVCGDSERMDKLLGNQNDCGKLQVTGEIVEDKHYRINATFIANKDPIKNTKVEATSTVYGVIQIGLRGGIFQYTNAMKLLGKPSPVLEFEDAHFCYPEYQLVNESQCRLRPENGRRRVSRNVAKRDDFKNDSLE</sequence>
<comment type="caution">
    <text evidence="2">The sequence shown here is derived from an EMBL/GenBank/DDBJ whole genome shotgun (WGS) entry which is preliminary data.</text>
</comment>
<name>A0A811LFZ3_9BILA</name>
<evidence type="ECO:0000313" key="3">
    <source>
        <dbReference type="Proteomes" id="UP000614601"/>
    </source>
</evidence>
<feature type="signal peptide" evidence="1">
    <location>
        <begin position="1"/>
        <end position="19"/>
    </location>
</feature>
<accession>A0A811LFZ3</accession>
<dbReference type="Proteomes" id="UP000614601">
    <property type="component" value="Unassembled WGS sequence"/>
</dbReference>
<evidence type="ECO:0000256" key="1">
    <source>
        <dbReference type="SAM" id="SignalP"/>
    </source>
</evidence>
<evidence type="ECO:0008006" key="4">
    <source>
        <dbReference type="Google" id="ProtNLM"/>
    </source>
</evidence>
<dbReference type="OrthoDB" id="382013at2759"/>
<organism evidence="2 3">
    <name type="scientific">Bursaphelenchus okinawaensis</name>
    <dbReference type="NCBI Taxonomy" id="465554"/>
    <lineage>
        <taxon>Eukaryota</taxon>
        <taxon>Metazoa</taxon>
        <taxon>Ecdysozoa</taxon>
        <taxon>Nematoda</taxon>
        <taxon>Chromadorea</taxon>
        <taxon>Rhabditida</taxon>
        <taxon>Tylenchina</taxon>
        <taxon>Tylenchomorpha</taxon>
        <taxon>Aphelenchoidea</taxon>
        <taxon>Aphelenchoididae</taxon>
        <taxon>Bursaphelenchus</taxon>
    </lineage>
</organism>
<dbReference type="EMBL" id="CAJFDH010000005">
    <property type="protein sequence ID" value="CAD5226462.1"/>
    <property type="molecule type" value="Genomic_DNA"/>
</dbReference>
<keyword evidence="1" id="KW-0732">Signal</keyword>
<dbReference type="Proteomes" id="UP000783686">
    <property type="component" value="Unassembled WGS sequence"/>
</dbReference>
<feature type="chain" id="PRO_5044131735" description="Secreted protein" evidence="1">
    <location>
        <begin position="20"/>
        <end position="201"/>
    </location>
</feature>
<dbReference type="EMBL" id="CAJFCW020000005">
    <property type="protein sequence ID" value="CAG9122218.1"/>
    <property type="molecule type" value="Genomic_DNA"/>
</dbReference>
<gene>
    <name evidence="2" type="ORF">BOKJ2_LOCUS12090</name>
</gene>